<dbReference type="PROSITE" id="PS50297">
    <property type="entry name" value="ANK_REP_REGION"/>
    <property type="match status" value="1"/>
</dbReference>
<dbReference type="Gene3D" id="1.25.40.20">
    <property type="entry name" value="Ankyrin repeat-containing domain"/>
    <property type="match status" value="1"/>
</dbReference>
<dbReference type="GeneID" id="59255356"/>
<comment type="caution">
    <text evidence="2">The sequence shown here is derived from an EMBL/GenBank/DDBJ whole genome shotgun (WGS) entry which is preliminary data.</text>
</comment>
<dbReference type="OrthoDB" id="10254947at2759"/>
<protein>
    <recommendedName>
        <fullName evidence="4">Ankyrin repeat protein</fullName>
    </recommendedName>
</protein>
<feature type="repeat" description="ANK" evidence="1">
    <location>
        <begin position="41"/>
        <end position="73"/>
    </location>
</feature>
<dbReference type="SUPFAM" id="SSF48403">
    <property type="entry name" value="Ankyrin repeat"/>
    <property type="match status" value="1"/>
</dbReference>
<evidence type="ECO:0000313" key="3">
    <source>
        <dbReference type="Proteomes" id="UP000531561"/>
    </source>
</evidence>
<gene>
    <name evidence="2" type="ORF">Bfra_001227</name>
</gene>
<sequence length="112" mass="12716">MIRERIGFVNDTFYCIKQEWVGATPLHVSLQNVSEPLNYFQASSILQIAEYNGHHNLFKLLLSAGADVSAGDHCTRNGAWKKHLKTLHILVEGGTEEEFLNKSRFLEKTDMP</sequence>
<dbReference type="PROSITE" id="PS50088">
    <property type="entry name" value="ANK_REPEAT"/>
    <property type="match status" value="1"/>
</dbReference>
<reference evidence="2 3" key="1">
    <citation type="journal article" date="2020" name="Phytopathology">
        <title>A high-quality genome resource of Botrytis fragariae, a new and rapidly spreading fungal pathogen causing strawberry gray mold in the U.S.A.</title>
        <authorList>
            <person name="Wu Y."/>
            <person name="Saski C.A."/>
            <person name="Schnabel G."/>
            <person name="Xiao S."/>
            <person name="Hu M."/>
        </authorList>
    </citation>
    <scope>NUCLEOTIDE SEQUENCE [LARGE SCALE GENOMIC DNA]</scope>
    <source>
        <strain evidence="2 3">BVB16</strain>
    </source>
</reference>
<evidence type="ECO:0008006" key="4">
    <source>
        <dbReference type="Google" id="ProtNLM"/>
    </source>
</evidence>
<dbReference type="EMBL" id="JABFCT010000003">
    <property type="protein sequence ID" value="KAF5876872.1"/>
    <property type="molecule type" value="Genomic_DNA"/>
</dbReference>
<dbReference type="Pfam" id="PF00023">
    <property type="entry name" value="Ank"/>
    <property type="match status" value="1"/>
</dbReference>
<proteinExistence type="predicted"/>
<dbReference type="Proteomes" id="UP000531561">
    <property type="component" value="Unassembled WGS sequence"/>
</dbReference>
<dbReference type="InterPro" id="IPR002110">
    <property type="entry name" value="Ankyrin_rpt"/>
</dbReference>
<keyword evidence="1" id="KW-0040">ANK repeat</keyword>
<keyword evidence="3" id="KW-1185">Reference proteome</keyword>
<organism evidence="2 3">
    <name type="scientific">Botrytis fragariae</name>
    <dbReference type="NCBI Taxonomy" id="1964551"/>
    <lineage>
        <taxon>Eukaryota</taxon>
        <taxon>Fungi</taxon>
        <taxon>Dikarya</taxon>
        <taxon>Ascomycota</taxon>
        <taxon>Pezizomycotina</taxon>
        <taxon>Leotiomycetes</taxon>
        <taxon>Helotiales</taxon>
        <taxon>Sclerotiniaceae</taxon>
        <taxon>Botrytis</taxon>
    </lineage>
</organism>
<evidence type="ECO:0000256" key="1">
    <source>
        <dbReference type="PROSITE-ProRule" id="PRU00023"/>
    </source>
</evidence>
<name>A0A8H6ELQ6_9HELO</name>
<dbReference type="AlphaFoldDB" id="A0A8H6ELQ6"/>
<evidence type="ECO:0000313" key="2">
    <source>
        <dbReference type="EMBL" id="KAF5876872.1"/>
    </source>
</evidence>
<dbReference type="InterPro" id="IPR036770">
    <property type="entry name" value="Ankyrin_rpt-contain_sf"/>
</dbReference>
<dbReference type="RefSeq" id="XP_037195818.1">
    <property type="nucleotide sequence ID" value="XM_037331664.1"/>
</dbReference>
<accession>A0A8H6ELQ6</accession>